<gene>
    <name evidence="1" type="ORF">ASN18_3261</name>
</gene>
<proteinExistence type="predicted"/>
<keyword evidence="2" id="KW-1185">Reference proteome</keyword>
<accession>A0ABR5SAX3</accession>
<reference evidence="1 2" key="1">
    <citation type="submission" date="2015-11" db="EMBL/GenBank/DDBJ databases">
        <authorList>
            <person name="Lin W."/>
        </authorList>
    </citation>
    <scope>NUCLEOTIDE SEQUENCE [LARGE SCALE GENOMIC DNA]</scope>
    <source>
        <strain evidence="1 2">HCH-1</strain>
    </source>
</reference>
<dbReference type="EMBL" id="LNQR01000132">
    <property type="protein sequence ID" value="KWT75034.1"/>
    <property type="molecule type" value="Genomic_DNA"/>
</dbReference>
<sequence>MAKEDIVMESKRDLKKLHVMEKVEEGSLKQREAKEGA</sequence>
<evidence type="ECO:0000313" key="1">
    <source>
        <dbReference type="EMBL" id="KWT75034.1"/>
    </source>
</evidence>
<name>A0ABR5SAX3_9BACT</name>
<dbReference type="Proteomes" id="UP000060487">
    <property type="component" value="Unassembled WGS sequence"/>
</dbReference>
<comment type="caution">
    <text evidence="1">The sequence shown here is derived from an EMBL/GenBank/DDBJ whole genome shotgun (WGS) entry which is preliminary data.</text>
</comment>
<organism evidence="1 2">
    <name type="scientific">Candidatus Magnetominusculus xianensis</name>
    <dbReference type="NCBI Taxonomy" id="1748249"/>
    <lineage>
        <taxon>Bacteria</taxon>
        <taxon>Pseudomonadati</taxon>
        <taxon>Nitrospirota</taxon>
        <taxon>Nitrospiria</taxon>
        <taxon>Nitrospirales</taxon>
        <taxon>Nitrospiraceae</taxon>
        <taxon>Candidatus Magnetominusculus</taxon>
    </lineage>
</organism>
<protein>
    <submittedName>
        <fullName evidence="1">Uncharacterized protein</fullName>
    </submittedName>
</protein>
<evidence type="ECO:0000313" key="2">
    <source>
        <dbReference type="Proteomes" id="UP000060487"/>
    </source>
</evidence>